<feature type="transmembrane region" description="Helical" evidence="1">
    <location>
        <begin position="369"/>
        <end position="385"/>
    </location>
</feature>
<feature type="transmembrane region" description="Helical" evidence="1">
    <location>
        <begin position="406"/>
        <end position="429"/>
    </location>
</feature>
<sequence length="523" mass="61169">MPQKYKVDRDFNYNDYRHPDKKRGYPVWVPEWYTKIFEKVPGAITWVLILLPVILSLTNQFELLVVYVALITAYWSYRGFKFAYGIVVGYKRMKRDLSIDWVKKVKMLDAKEMKYVYICPMVKEGLETLDPAIKLFSEQDIGADKISIVFALEERFTDMSIPTCEKLIKKYKNKFREMYYDVHPAGIPGEIKGVKGANINWATRRFVKKIEERGEKPDDYLLITNDCDLRPHPKYLSSITYKYLTTEDNYKKFFASAVHTFKNNIWAVPVLNRVFANSLTLAIMHSWVVERNMRDTWSAYVVSLKTVKDVGFWHPDVGIDDTTFYWEAVLKFDGDFVGEEVYIPTYNDAVENESYWKSHQALYKQQLRWGWGVIVFPMTFAGFYKNKKIKPFKKADLVRRLVHNQIAFTTAVYTITFSVPIMHLISNGFQYSSASYNLTKAMSYVLGALMTLNIPVYIVKTKLIKMPKNWNFLRKLLDIVEIQLITVNMLTFGFIPKIQAQTEMLLNKFRGEYYATEKGGGRS</sequence>
<gene>
    <name evidence="2" type="ORF">KC622_02035</name>
</gene>
<keyword evidence="1" id="KW-1133">Transmembrane helix</keyword>
<evidence type="ECO:0000313" key="3">
    <source>
        <dbReference type="Proteomes" id="UP000748332"/>
    </source>
</evidence>
<accession>A0A955KWL2</accession>
<feature type="transmembrane region" description="Helical" evidence="1">
    <location>
        <begin position="40"/>
        <end position="58"/>
    </location>
</feature>
<dbReference type="Proteomes" id="UP000748332">
    <property type="component" value="Unassembled WGS sequence"/>
</dbReference>
<feature type="transmembrane region" description="Helical" evidence="1">
    <location>
        <begin position="441"/>
        <end position="459"/>
    </location>
</feature>
<evidence type="ECO:0008006" key="4">
    <source>
        <dbReference type="Google" id="ProtNLM"/>
    </source>
</evidence>
<evidence type="ECO:0000313" key="2">
    <source>
        <dbReference type="EMBL" id="MCA9375091.1"/>
    </source>
</evidence>
<dbReference type="EMBL" id="JAGQLM010000084">
    <property type="protein sequence ID" value="MCA9375091.1"/>
    <property type="molecule type" value="Genomic_DNA"/>
</dbReference>
<reference evidence="2" key="2">
    <citation type="journal article" date="2021" name="Microbiome">
        <title>Successional dynamics and alternative stable states in a saline activated sludge microbial community over 9 years.</title>
        <authorList>
            <person name="Wang Y."/>
            <person name="Ye J."/>
            <person name="Ju F."/>
            <person name="Liu L."/>
            <person name="Boyd J.A."/>
            <person name="Deng Y."/>
            <person name="Parks D.H."/>
            <person name="Jiang X."/>
            <person name="Yin X."/>
            <person name="Woodcroft B.J."/>
            <person name="Tyson G.W."/>
            <person name="Hugenholtz P."/>
            <person name="Polz M.F."/>
            <person name="Zhang T."/>
        </authorList>
    </citation>
    <scope>NUCLEOTIDE SEQUENCE</scope>
    <source>
        <strain evidence="2">HKST-UBA16</strain>
    </source>
</reference>
<dbReference type="PANTHER" id="PTHR36851:SF1">
    <property type="entry name" value="GLYCO_TRANS_2-LIKE DOMAIN-CONTAINING PROTEIN"/>
    <property type="match status" value="1"/>
</dbReference>
<proteinExistence type="predicted"/>
<keyword evidence="1" id="KW-0472">Membrane</keyword>
<dbReference type="PANTHER" id="PTHR36851">
    <property type="entry name" value="UNNAMED PRODUCT"/>
    <property type="match status" value="1"/>
</dbReference>
<evidence type="ECO:0000256" key="1">
    <source>
        <dbReference type="SAM" id="Phobius"/>
    </source>
</evidence>
<protein>
    <recommendedName>
        <fullName evidence="4">Glycosyltransferase family 2 protein</fullName>
    </recommendedName>
</protein>
<reference evidence="2" key="1">
    <citation type="submission" date="2020-04" db="EMBL/GenBank/DDBJ databases">
        <authorList>
            <person name="Zhang T."/>
        </authorList>
    </citation>
    <scope>NUCLEOTIDE SEQUENCE</scope>
    <source>
        <strain evidence="2">HKST-UBA16</strain>
    </source>
</reference>
<comment type="caution">
    <text evidence="2">The sequence shown here is derived from an EMBL/GenBank/DDBJ whole genome shotgun (WGS) entry which is preliminary data.</text>
</comment>
<keyword evidence="1" id="KW-0812">Transmembrane</keyword>
<feature type="transmembrane region" description="Helical" evidence="1">
    <location>
        <begin position="64"/>
        <end position="87"/>
    </location>
</feature>
<name>A0A955KWL2_9BACT</name>
<feature type="transmembrane region" description="Helical" evidence="1">
    <location>
        <begin position="270"/>
        <end position="288"/>
    </location>
</feature>
<dbReference type="AlphaFoldDB" id="A0A955KWL2"/>
<organism evidence="2 3">
    <name type="scientific">Candidatus Dojkabacteria bacterium</name>
    <dbReference type="NCBI Taxonomy" id="2099670"/>
    <lineage>
        <taxon>Bacteria</taxon>
        <taxon>Candidatus Dojkabacteria</taxon>
    </lineage>
</organism>